<keyword evidence="2" id="KW-0812">Transmembrane</keyword>
<evidence type="ECO:0000313" key="3">
    <source>
        <dbReference type="EMBL" id="PFH50139.1"/>
    </source>
</evidence>
<keyword evidence="2" id="KW-0472">Membrane</keyword>
<evidence type="ECO:0000256" key="1">
    <source>
        <dbReference type="SAM" id="MobiDB-lite"/>
    </source>
</evidence>
<evidence type="ECO:0000256" key="2">
    <source>
        <dbReference type="SAM" id="Phobius"/>
    </source>
</evidence>
<keyword evidence="4" id="KW-1185">Reference proteome</keyword>
<feature type="transmembrane region" description="Helical" evidence="2">
    <location>
        <begin position="431"/>
        <end position="452"/>
    </location>
</feature>
<accession>A0A2A9NHQ6</accession>
<dbReference type="Proteomes" id="UP000242287">
    <property type="component" value="Unassembled WGS sequence"/>
</dbReference>
<feature type="compositionally biased region" description="Polar residues" evidence="1">
    <location>
        <begin position="204"/>
        <end position="219"/>
    </location>
</feature>
<dbReference type="STRING" id="703135.A0A2A9NHQ6"/>
<feature type="region of interest" description="Disordered" evidence="1">
    <location>
        <begin position="193"/>
        <end position="278"/>
    </location>
</feature>
<proteinExistence type="predicted"/>
<dbReference type="EMBL" id="KZ302010">
    <property type="protein sequence ID" value="PFH50139.1"/>
    <property type="molecule type" value="Genomic_DNA"/>
</dbReference>
<feature type="compositionally biased region" description="Low complexity" evidence="1">
    <location>
        <begin position="66"/>
        <end position="78"/>
    </location>
</feature>
<protein>
    <submittedName>
        <fullName evidence="3">Uncharacterized protein</fullName>
    </submittedName>
</protein>
<feature type="compositionally biased region" description="Low complexity" evidence="1">
    <location>
        <begin position="118"/>
        <end position="132"/>
    </location>
</feature>
<feature type="region of interest" description="Disordered" evidence="1">
    <location>
        <begin position="21"/>
        <end position="174"/>
    </location>
</feature>
<sequence>MATASSVATGVTIGMGFGVSGSRKKPHCRTCGLPMEGHRRERGTPVCPPTMDRAGRVSVNGGGVGASPNANANGSGNATPRQMSVEIVSPPPSPPITAPMHSRRGNLPNQRPPPPPQQQYHYQQQQQQQQNRGVGASDGVSRSPGGAGVNVKTNIDEEYQRQQPPLRVSPPRPIPMRGEELLDLPPKGSWHWRNPNWIDPPSMPSTRLNAPQGMSTPIRDQQRVPPLPSGSRAAAANGGRATSSENGSLVPTVLVDEDGNTIRGSNKCEGSDDESSSMVRSVETTSSMLMDRLAELSKPVVSIFNTKREDIPKIRNTAARLGIYTGVVHVPNVLRGRAVKEEEEEEGDGDHVDRAIEEVMVSAHGGATSAATSTAAARGRKRPIGREYSWWLILGQNKTNVQHIVDAQQRGIPGMIATDKELVEGPRMITLMQVIFLGVIGGLVVLCGLAMFE</sequence>
<reference evidence="3 4" key="1">
    <citation type="submission" date="2014-02" db="EMBL/GenBank/DDBJ databases">
        <title>Transposable element dynamics among asymbiotic and ectomycorrhizal Amanita fungi.</title>
        <authorList>
            <consortium name="DOE Joint Genome Institute"/>
            <person name="Hess J."/>
            <person name="Skrede I."/>
            <person name="Wolfe B."/>
            <person name="LaButti K."/>
            <person name="Ohm R.A."/>
            <person name="Grigoriev I.V."/>
            <person name="Pringle A."/>
        </authorList>
    </citation>
    <scope>NUCLEOTIDE SEQUENCE [LARGE SCALE GENOMIC DNA]</scope>
    <source>
        <strain evidence="3 4">SKay4041</strain>
    </source>
</reference>
<gene>
    <name evidence="3" type="ORF">AMATHDRAFT_41049</name>
</gene>
<feature type="compositionally biased region" description="Low complexity" evidence="1">
    <location>
        <begin position="229"/>
        <end position="244"/>
    </location>
</feature>
<dbReference type="OrthoDB" id="3252109at2759"/>
<dbReference type="AlphaFoldDB" id="A0A2A9NHQ6"/>
<organism evidence="3 4">
    <name type="scientific">Amanita thiersii Skay4041</name>
    <dbReference type="NCBI Taxonomy" id="703135"/>
    <lineage>
        <taxon>Eukaryota</taxon>
        <taxon>Fungi</taxon>
        <taxon>Dikarya</taxon>
        <taxon>Basidiomycota</taxon>
        <taxon>Agaricomycotina</taxon>
        <taxon>Agaricomycetes</taxon>
        <taxon>Agaricomycetidae</taxon>
        <taxon>Agaricales</taxon>
        <taxon>Pluteineae</taxon>
        <taxon>Amanitaceae</taxon>
        <taxon>Amanita</taxon>
    </lineage>
</organism>
<evidence type="ECO:0000313" key="4">
    <source>
        <dbReference type="Proteomes" id="UP000242287"/>
    </source>
</evidence>
<name>A0A2A9NHQ6_9AGAR</name>
<keyword evidence="2" id="KW-1133">Transmembrane helix</keyword>